<feature type="active site" description="Charge relay system" evidence="10">
    <location>
        <position position="346"/>
    </location>
</feature>
<evidence type="ECO:0000256" key="10">
    <source>
        <dbReference type="PIRSR" id="PIRSR000862-1"/>
    </source>
</evidence>
<proteinExistence type="inferred from homology"/>
<dbReference type="Proteomes" id="UP000274756">
    <property type="component" value="Unassembled WGS sequence"/>
</dbReference>
<dbReference type="Proteomes" id="UP000038040">
    <property type="component" value="Unplaced"/>
</dbReference>
<comment type="similarity">
    <text evidence="2 9">Belongs to the AB hydrolase superfamily. Lipase family.</text>
</comment>
<dbReference type="WBParaSite" id="DME_0001014601-mRNA-1">
    <property type="protein sequence ID" value="DME_0001014601-mRNA-1"/>
    <property type="gene ID" value="DME_0001014601"/>
</dbReference>
<keyword evidence="14" id="KW-1185">Reference proteome</keyword>
<dbReference type="InterPro" id="IPR025483">
    <property type="entry name" value="Lipase_euk"/>
</dbReference>
<evidence type="ECO:0000256" key="7">
    <source>
        <dbReference type="ARBA" id="ARBA00023180"/>
    </source>
</evidence>
<dbReference type="InterPro" id="IPR006693">
    <property type="entry name" value="AB_hydrolase_lipase"/>
</dbReference>
<keyword evidence="4 9" id="KW-0378">Hydrolase</keyword>
<accession>A0A0N4UQ73</accession>
<keyword evidence="7" id="KW-0325">Glycoprotein</keyword>
<evidence type="ECO:0000256" key="2">
    <source>
        <dbReference type="ARBA" id="ARBA00010701"/>
    </source>
</evidence>
<evidence type="ECO:0000313" key="12">
    <source>
        <dbReference type="EMBL" id="VDN60868.1"/>
    </source>
</evidence>
<keyword evidence="3" id="KW-0732">Signal</keyword>
<dbReference type="STRING" id="318479.A0A0N4UQ73"/>
<evidence type="ECO:0000259" key="11">
    <source>
        <dbReference type="Pfam" id="PF04083"/>
    </source>
</evidence>
<evidence type="ECO:0000313" key="14">
    <source>
        <dbReference type="Proteomes" id="UP000274756"/>
    </source>
</evidence>
<comment type="subcellular location">
    <subcellularLocation>
        <location evidence="1">Lysosome lumen</location>
    </subcellularLocation>
</comment>
<evidence type="ECO:0000256" key="8">
    <source>
        <dbReference type="ARBA" id="ARBA00023228"/>
    </source>
</evidence>
<feature type="active site" description="Charge relay system" evidence="10">
    <location>
        <position position="314"/>
    </location>
</feature>
<gene>
    <name evidence="12" type="ORF">DME_LOCUS10841</name>
</gene>
<reference evidence="15" key="1">
    <citation type="submission" date="2017-02" db="UniProtKB">
        <authorList>
            <consortium name="WormBaseParasite"/>
        </authorList>
    </citation>
    <scope>IDENTIFICATION</scope>
</reference>
<keyword evidence="5 9" id="KW-0442">Lipid degradation</keyword>
<feature type="domain" description="Partial AB-hydrolase lipase" evidence="11">
    <location>
        <begin position="3"/>
        <end position="67"/>
    </location>
</feature>
<evidence type="ECO:0000256" key="5">
    <source>
        <dbReference type="ARBA" id="ARBA00022963"/>
    </source>
</evidence>
<evidence type="ECO:0000313" key="13">
    <source>
        <dbReference type="Proteomes" id="UP000038040"/>
    </source>
</evidence>
<dbReference type="InterPro" id="IPR029058">
    <property type="entry name" value="AB_hydrolase_fold"/>
</dbReference>
<dbReference type="GO" id="GO:0016788">
    <property type="term" value="F:hydrolase activity, acting on ester bonds"/>
    <property type="evidence" value="ECO:0007669"/>
    <property type="project" value="InterPro"/>
</dbReference>
<dbReference type="PANTHER" id="PTHR11005">
    <property type="entry name" value="LYSOSOMAL ACID LIPASE-RELATED"/>
    <property type="match status" value="1"/>
</dbReference>
<dbReference type="FunFam" id="3.40.50.1820:FF:000021">
    <property type="entry name" value="Lipase"/>
    <property type="match status" value="1"/>
</dbReference>
<feature type="active site" description="Nucleophile" evidence="10">
    <location>
        <position position="142"/>
    </location>
</feature>
<dbReference type="GO" id="GO:0016042">
    <property type="term" value="P:lipid catabolic process"/>
    <property type="evidence" value="ECO:0007669"/>
    <property type="project" value="UniProtKB-KW"/>
</dbReference>
<dbReference type="EMBL" id="UYYG01001256">
    <property type="protein sequence ID" value="VDN60868.1"/>
    <property type="molecule type" value="Genomic_DNA"/>
</dbReference>
<evidence type="ECO:0000256" key="9">
    <source>
        <dbReference type="PIRNR" id="PIRNR000862"/>
    </source>
</evidence>
<dbReference type="OrthoDB" id="9974421at2759"/>
<dbReference type="SUPFAM" id="SSF53474">
    <property type="entry name" value="alpha/beta-Hydrolases"/>
    <property type="match status" value="1"/>
</dbReference>
<evidence type="ECO:0000256" key="3">
    <source>
        <dbReference type="ARBA" id="ARBA00022729"/>
    </source>
</evidence>
<name>A0A0N4UQ73_DRAME</name>
<dbReference type="Pfam" id="PF04083">
    <property type="entry name" value="Abhydro_lipase"/>
    <property type="match status" value="1"/>
</dbReference>
<dbReference type="PIRSF" id="PIRSF000862">
    <property type="entry name" value="Steryl_ester_lip"/>
    <property type="match status" value="1"/>
</dbReference>
<evidence type="ECO:0000313" key="15">
    <source>
        <dbReference type="WBParaSite" id="DME_0001014601-mRNA-1"/>
    </source>
</evidence>
<evidence type="ECO:0000256" key="1">
    <source>
        <dbReference type="ARBA" id="ARBA00004227"/>
    </source>
</evidence>
<reference evidence="12 14" key="2">
    <citation type="submission" date="2018-11" db="EMBL/GenBank/DDBJ databases">
        <authorList>
            <consortium name="Pathogen Informatics"/>
        </authorList>
    </citation>
    <scope>NUCLEOTIDE SEQUENCE [LARGE SCALE GENOMIC DNA]</scope>
</reference>
<keyword evidence="6" id="KW-0443">Lipid metabolism</keyword>
<evidence type="ECO:0000256" key="4">
    <source>
        <dbReference type="ARBA" id="ARBA00022801"/>
    </source>
</evidence>
<keyword evidence="8" id="KW-0458">Lysosome</keyword>
<dbReference type="AlphaFoldDB" id="A0A0N4UQ73"/>
<dbReference type="Gene3D" id="3.40.50.1820">
    <property type="entry name" value="alpha/beta hydrolase"/>
    <property type="match status" value="1"/>
</dbReference>
<protein>
    <recommendedName>
        <fullName evidence="9">Lipase</fullName>
    </recommendedName>
</protein>
<organism evidence="13 15">
    <name type="scientific">Dracunculus medinensis</name>
    <name type="common">Guinea worm</name>
    <dbReference type="NCBI Taxonomy" id="318479"/>
    <lineage>
        <taxon>Eukaryota</taxon>
        <taxon>Metazoa</taxon>
        <taxon>Ecdysozoa</taxon>
        <taxon>Nematoda</taxon>
        <taxon>Chromadorea</taxon>
        <taxon>Rhabditida</taxon>
        <taxon>Spirurina</taxon>
        <taxon>Dracunculoidea</taxon>
        <taxon>Dracunculidae</taxon>
        <taxon>Dracunculus</taxon>
    </lineage>
</organism>
<dbReference type="GO" id="GO:0043202">
    <property type="term" value="C:lysosomal lumen"/>
    <property type="evidence" value="ECO:0007669"/>
    <property type="project" value="UniProtKB-SubCell"/>
</dbReference>
<sequence length="375" mass="43061">MTTPEIIAYYGYPVEIYSVTTEDGYILELHRIPYGKNGTTNDFHANKSVIFLQHGFIGSSAVWVTNLPDQSAGFLFADAGYDIWMGNARGNTYSANHTLYTKKDREFWEFTWNEISEIDLSTMIDFVLNKTNLKSLYYVGYSEGTLTMFVKLVTDQSFAKKIKKFFALGPIGTLTNIKGLIKIAAENFMRPLRILVSIGGEFMPNTSLFSRMSKAFCSIHSITAHCQDVMFQITGPDTSQMNQTRIPVYMTHLPAGTSIANLHHWAQMVNSHKVQMYDLGSRRKNQRRYGSDFPPVHNLSFVNVPVYLYWSDTDWLADKQDIQEGLLDVIPEEYLMENNEIQNFNHFDFIWGIHAVKEIYQPILRIIDNDQKKSL</sequence>
<evidence type="ECO:0000256" key="6">
    <source>
        <dbReference type="ARBA" id="ARBA00023098"/>
    </source>
</evidence>